<dbReference type="CDD" id="cd01104">
    <property type="entry name" value="HTH_MlrA-CarA"/>
    <property type="match status" value="1"/>
</dbReference>
<gene>
    <name evidence="6" type="ORF">DCC35_01730</name>
</gene>
<dbReference type="Gene3D" id="1.10.1660.10">
    <property type="match status" value="1"/>
</dbReference>
<dbReference type="GO" id="GO:0031419">
    <property type="term" value="F:cobalamin binding"/>
    <property type="evidence" value="ECO:0007669"/>
    <property type="project" value="InterPro"/>
</dbReference>
<organism evidence="6 7">
    <name type="scientific">Mangrovivirga cuniculi</name>
    <dbReference type="NCBI Taxonomy" id="2715131"/>
    <lineage>
        <taxon>Bacteria</taxon>
        <taxon>Pseudomonadati</taxon>
        <taxon>Bacteroidota</taxon>
        <taxon>Cytophagia</taxon>
        <taxon>Cytophagales</taxon>
        <taxon>Mangrovivirgaceae</taxon>
        <taxon>Mangrovivirga</taxon>
    </lineage>
</organism>
<dbReference type="SUPFAM" id="SSF46955">
    <property type="entry name" value="Putative DNA-binding domain"/>
    <property type="match status" value="1"/>
</dbReference>
<accession>A0A4D7JD23</accession>
<evidence type="ECO:0000256" key="4">
    <source>
        <dbReference type="ARBA" id="ARBA00023163"/>
    </source>
</evidence>
<dbReference type="Pfam" id="PF02607">
    <property type="entry name" value="B12-binding_2"/>
    <property type="match status" value="1"/>
</dbReference>
<dbReference type="GO" id="GO:0003677">
    <property type="term" value="F:DNA binding"/>
    <property type="evidence" value="ECO:0007669"/>
    <property type="project" value="UniProtKB-KW"/>
</dbReference>
<dbReference type="InterPro" id="IPR009061">
    <property type="entry name" value="DNA-bd_dom_put_sf"/>
</dbReference>
<keyword evidence="3" id="KW-0238">DNA-binding</keyword>
<dbReference type="EMBL" id="CP028923">
    <property type="protein sequence ID" value="QCK13561.1"/>
    <property type="molecule type" value="Genomic_DNA"/>
</dbReference>
<dbReference type="AlphaFoldDB" id="A0A4D7JD23"/>
<evidence type="ECO:0000259" key="5">
    <source>
        <dbReference type="PROSITE" id="PS50937"/>
    </source>
</evidence>
<protein>
    <submittedName>
        <fullName evidence="6">Helix-turn-helix-type transcriptional regulator</fullName>
    </submittedName>
</protein>
<evidence type="ECO:0000256" key="1">
    <source>
        <dbReference type="ARBA" id="ARBA00022491"/>
    </source>
</evidence>
<keyword evidence="1" id="KW-0678">Repressor</keyword>
<dbReference type="InterPro" id="IPR000551">
    <property type="entry name" value="MerR-type_HTH_dom"/>
</dbReference>
<dbReference type="InterPro" id="IPR003759">
    <property type="entry name" value="Cbl-bd_cap"/>
</dbReference>
<dbReference type="RefSeq" id="WP_137089159.1">
    <property type="nucleotide sequence ID" value="NZ_CP028923.1"/>
</dbReference>
<dbReference type="PROSITE" id="PS50937">
    <property type="entry name" value="HTH_MERR_2"/>
    <property type="match status" value="1"/>
</dbReference>
<dbReference type="InterPro" id="IPR036724">
    <property type="entry name" value="Cobalamin-bd_sf"/>
</dbReference>
<name>A0A4D7JD23_9BACT</name>
<dbReference type="Gene3D" id="1.10.1240.10">
    <property type="entry name" value="Methionine synthase domain"/>
    <property type="match status" value="1"/>
</dbReference>
<reference evidence="6 7" key="1">
    <citation type="submission" date="2018-04" db="EMBL/GenBank/DDBJ databases">
        <title>Complete genome uncultured novel isolate.</title>
        <authorList>
            <person name="Merlino G."/>
        </authorList>
    </citation>
    <scope>NUCLEOTIDE SEQUENCE [LARGE SCALE GENOMIC DNA]</scope>
    <source>
        <strain evidence="7">R1DC9</strain>
    </source>
</reference>
<sequence length="292" mass="33562">MVKYSIKDLEQLSGIKAHTLRIWEQRYNILNPQRTVTNIRYYTDKDLKSLLNIALLNQHGYKISKIAEMPKDERNEIIKDLVKKPENTSSQVNSLTVSMLELDEIGFEEKLNKAIQSIGLEQTMLKVLLPFMQKIGVLWQIGSINPAQEHFISNLIIQKIYAAIDRLGPYYAENDKKTFLLWLAEGEYHELMLLFANYLLKSRGYKVIYLGANLPFEDLKTIFEQHTPDVLFTVFTTSNLPYDVSKYVEELVNISGKSEVLVSGSQLVDVEAQLPNKVRIIPSLDNFISMIS</sequence>
<dbReference type="SMART" id="SM00422">
    <property type="entry name" value="HTH_MERR"/>
    <property type="match status" value="1"/>
</dbReference>
<evidence type="ECO:0000313" key="7">
    <source>
        <dbReference type="Proteomes" id="UP000298616"/>
    </source>
</evidence>
<dbReference type="GO" id="GO:0046872">
    <property type="term" value="F:metal ion binding"/>
    <property type="evidence" value="ECO:0007669"/>
    <property type="project" value="InterPro"/>
</dbReference>
<proteinExistence type="predicted"/>
<dbReference type="PANTHER" id="PTHR30204:SF69">
    <property type="entry name" value="MERR-FAMILY TRANSCRIPTIONAL REGULATOR"/>
    <property type="match status" value="1"/>
</dbReference>
<dbReference type="SUPFAM" id="SSF52242">
    <property type="entry name" value="Cobalamin (vitamin B12)-binding domain"/>
    <property type="match status" value="1"/>
</dbReference>
<dbReference type="Pfam" id="PF13411">
    <property type="entry name" value="MerR_1"/>
    <property type="match status" value="1"/>
</dbReference>
<dbReference type="InterPro" id="IPR036594">
    <property type="entry name" value="Meth_synthase_dom"/>
</dbReference>
<dbReference type="Gene3D" id="3.40.50.280">
    <property type="entry name" value="Cobalamin-binding domain"/>
    <property type="match status" value="1"/>
</dbReference>
<feature type="domain" description="HTH merR-type" evidence="5">
    <location>
        <begin position="3"/>
        <end position="72"/>
    </location>
</feature>
<dbReference type="Proteomes" id="UP000298616">
    <property type="component" value="Chromosome"/>
</dbReference>
<dbReference type="GO" id="GO:0003700">
    <property type="term" value="F:DNA-binding transcription factor activity"/>
    <property type="evidence" value="ECO:0007669"/>
    <property type="project" value="InterPro"/>
</dbReference>
<dbReference type="OrthoDB" id="9800334at2"/>
<dbReference type="KEGG" id="fpf:DCC35_01730"/>
<dbReference type="InterPro" id="IPR047057">
    <property type="entry name" value="MerR_fam"/>
</dbReference>
<evidence type="ECO:0000256" key="2">
    <source>
        <dbReference type="ARBA" id="ARBA00023015"/>
    </source>
</evidence>
<keyword evidence="2" id="KW-0805">Transcription regulation</keyword>
<keyword evidence="7" id="KW-1185">Reference proteome</keyword>
<evidence type="ECO:0000313" key="6">
    <source>
        <dbReference type="EMBL" id="QCK13561.1"/>
    </source>
</evidence>
<evidence type="ECO:0000256" key="3">
    <source>
        <dbReference type="ARBA" id="ARBA00023125"/>
    </source>
</evidence>
<dbReference type="PANTHER" id="PTHR30204">
    <property type="entry name" value="REDOX-CYCLING DRUG-SENSING TRANSCRIPTIONAL ACTIVATOR SOXR"/>
    <property type="match status" value="1"/>
</dbReference>
<keyword evidence="4" id="KW-0804">Transcription</keyword>